<dbReference type="GO" id="GO:0005737">
    <property type="term" value="C:cytoplasm"/>
    <property type="evidence" value="ECO:0007669"/>
    <property type="project" value="TreeGrafter"/>
</dbReference>
<evidence type="ECO:0000256" key="2">
    <source>
        <dbReference type="SAM" id="Phobius"/>
    </source>
</evidence>
<dbReference type="Gene3D" id="1.10.510.10">
    <property type="entry name" value="Transferase(Phosphotransferase) domain 1"/>
    <property type="match status" value="1"/>
</dbReference>
<evidence type="ECO:0000256" key="1">
    <source>
        <dbReference type="SAM" id="MobiDB-lite"/>
    </source>
</evidence>
<dbReference type="PROSITE" id="PS00109">
    <property type="entry name" value="PROTEIN_KINASE_TYR"/>
    <property type="match status" value="1"/>
</dbReference>
<protein>
    <submittedName>
        <fullName evidence="4">Serine/threonine protein kinase</fullName>
    </submittedName>
</protein>
<accession>A0A4R7LQ02</accession>
<feature type="transmembrane region" description="Helical" evidence="2">
    <location>
        <begin position="344"/>
        <end position="364"/>
    </location>
</feature>
<dbReference type="Pfam" id="PF00069">
    <property type="entry name" value="Pkinase"/>
    <property type="match status" value="1"/>
</dbReference>
<sequence>MEIDPKIETQLPDYGEWHFLGKGSLGQTWRVRKLDGTGFAVVKIRPMTEAARRAVEREADLMRRLKHPGLQRFIGQQTVEDQLILIYHYIEGPSLKEELQTNGAFPVDIALQIMVRVLQALQVIHDAGFIHRDISPQNLILQRGRFPVLIDFNAIGHLTEDSNLGRTTMVGEYAGKPLYMTPEQLFGMQQGASVDIWAIGAVLYEMVTGRTYRKADTLGALVKGSLSAVGPNVQDAPEKLHGLLARFLSQDPAARPNATEALAEIEALLPQANSNDPFVASIDEFGPLLERNLGGKPPSSPPAVKQHDDFGDDFYIPPSPPEPPPTKSPSPYPREKSARKASGIWWKLALVILIGALAAGLAMYRVGRMDASDPTDPPAPYVPFWSKLSGLDYTPIAFLAAGLCLIGLGIFAARWLRQHASKLRVGLPLQAVQLISGPDARDRLSETICFQIDAYHEAAGQGPDQMLTLTMVALAKEYADADNADQRLKALQMLHDLHGKVAGRLKPWWLDYETLMARGLSLSSLAAGSLVVIEGLQRLF</sequence>
<dbReference type="EMBL" id="SOBH01000001">
    <property type="protein sequence ID" value="TDT77559.1"/>
    <property type="molecule type" value="Genomic_DNA"/>
</dbReference>
<dbReference type="GO" id="GO:0004674">
    <property type="term" value="F:protein serine/threonine kinase activity"/>
    <property type="evidence" value="ECO:0007669"/>
    <property type="project" value="UniProtKB-KW"/>
</dbReference>
<organism evidence="4 5">
    <name type="scientific">Litoreibacter halocynthiae</name>
    <dbReference type="NCBI Taxonomy" id="1242689"/>
    <lineage>
        <taxon>Bacteria</taxon>
        <taxon>Pseudomonadati</taxon>
        <taxon>Pseudomonadota</taxon>
        <taxon>Alphaproteobacteria</taxon>
        <taxon>Rhodobacterales</taxon>
        <taxon>Roseobacteraceae</taxon>
        <taxon>Litoreibacter</taxon>
    </lineage>
</organism>
<dbReference type="InterPro" id="IPR008266">
    <property type="entry name" value="Tyr_kinase_AS"/>
</dbReference>
<comment type="caution">
    <text evidence="4">The sequence shown here is derived from an EMBL/GenBank/DDBJ whole genome shotgun (WGS) entry which is preliminary data.</text>
</comment>
<keyword evidence="4" id="KW-0723">Serine/threonine-protein kinase</keyword>
<dbReference type="CDD" id="cd14014">
    <property type="entry name" value="STKc_PknB_like"/>
    <property type="match status" value="1"/>
</dbReference>
<feature type="region of interest" description="Disordered" evidence="1">
    <location>
        <begin position="290"/>
        <end position="335"/>
    </location>
</feature>
<evidence type="ECO:0000313" key="5">
    <source>
        <dbReference type="Proteomes" id="UP000294563"/>
    </source>
</evidence>
<feature type="compositionally biased region" description="Pro residues" evidence="1">
    <location>
        <begin position="317"/>
        <end position="332"/>
    </location>
</feature>
<gene>
    <name evidence="4" type="ORF">BDE40_0847</name>
</gene>
<evidence type="ECO:0000313" key="4">
    <source>
        <dbReference type="EMBL" id="TDT77559.1"/>
    </source>
</evidence>
<dbReference type="Proteomes" id="UP000294563">
    <property type="component" value="Unassembled WGS sequence"/>
</dbReference>
<feature type="transmembrane region" description="Helical" evidence="2">
    <location>
        <begin position="396"/>
        <end position="416"/>
    </location>
</feature>
<dbReference type="AlphaFoldDB" id="A0A4R7LQ02"/>
<dbReference type="InterPro" id="IPR011009">
    <property type="entry name" value="Kinase-like_dom_sf"/>
</dbReference>
<name>A0A4R7LQ02_9RHOB</name>
<dbReference type="GO" id="GO:0005524">
    <property type="term" value="F:ATP binding"/>
    <property type="evidence" value="ECO:0007669"/>
    <property type="project" value="InterPro"/>
</dbReference>
<keyword evidence="2" id="KW-1133">Transmembrane helix</keyword>
<feature type="domain" description="Protein kinase" evidence="3">
    <location>
        <begin position="14"/>
        <end position="279"/>
    </location>
</feature>
<dbReference type="InterPro" id="IPR000719">
    <property type="entry name" value="Prot_kinase_dom"/>
</dbReference>
<evidence type="ECO:0000259" key="3">
    <source>
        <dbReference type="PROSITE" id="PS50011"/>
    </source>
</evidence>
<proteinExistence type="predicted"/>
<dbReference type="InterPro" id="IPR053235">
    <property type="entry name" value="Ser_Thr_kinase"/>
</dbReference>
<keyword evidence="2" id="KW-0472">Membrane</keyword>
<keyword evidence="4" id="KW-0808">Transferase</keyword>
<keyword evidence="5" id="KW-1185">Reference proteome</keyword>
<keyword evidence="4" id="KW-0418">Kinase</keyword>
<dbReference type="SUPFAM" id="SSF56112">
    <property type="entry name" value="Protein kinase-like (PK-like)"/>
    <property type="match status" value="1"/>
</dbReference>
<keyword evidence="2" id="KW-0812">Transmembrane</keyword>
<dbReference type="PANTHER" id="PTHR24361">
    <property type="entry name" value="MITOGEN-ACTIVATED KINASE KINASE KINASE"/>
    <property type="match status" value="1"/>
</dbReference>
<dbReference type="PROSITE" id="PS50011">
    <property type="entry name" value="PROTEIN_KINASE_DOM"/>
    <property type="match status" value="1"/>
</dbReference>
<reference evidence="4 5" key="1">
    <citation type="submission" date="2019-03" db="EMBL/GenBank/DDBJ databases">
        <title>Genomic Encyclopedia of Archaeal and Bacterial Type Strains, Phase II (KMG-II): from individual species to whole genera.</title>
        <authorList>
            <person name="Goeker M."/>
        </authorList>
    </citation>
    <scope>NUCLEOTIDE SEQUENCE [LARGE SCALE GENOMIC DNA]</scope>
    <source>
        <strain evidence="4 5">DSM 29467</strain>
    </source>
</reference>